<organism evidence="1 2">
    <name type="scientific">Potamilus streckersoni</name>
    <dbReference type="NCBI Taxonomy" id="2493646"/>
    <lineage>
        <taxon>Eukaryota</taxon>
        <taxon>Metazoa</taxon>
        <taxon>Spiralia</taxon>
        <taxon>Lophotrochozoa</taxon>
        <taxon>Mollusca</taxon>
        <taxon>Bivalvia</taxon>
        <taxon>Autobranchia</taxon>
        <taxon>Heteroconchia</taxon>
        <taxon>Palaeoheterodonta</taxon>
        <taxon>Unionida</taxon>
        <taxon>Unionoidea</taxon>
        <taxon>Unionidae</taxon>
        <taxon>Ambleminae</taxon>
        <taxon>Lampsilini</taxon>
        <taxon>Potamilus</taxon>
    </lineage>
</organism>
<dbReference type="AlphaFoldDB" id="A0AAE0VWS9"/>
<dbReference type="EMBL" id="JAEAOA010001885">
    <property type="protein sequence ID" value="KAK3591945.1"/>
    <property type="molecule type" value="Genomic_DNA"/>
</dbReference>
<reference evidence="1" key="1">
    <citation type="journal article" date="2021" name="Genome Biol. Evol.">
        <title>A High-Quality Reference Genome for a Parasitic Bivalve with Doubly Uniparental Inheritance (Bivalvia: Unionida).</title>
        <authorList>
            <person name="Smith C.H."/>
        </authorList>
    </citation>
    <scope>NUCLEOTIDE SEQUENCE</scope>
    <source>
        <strain evidence="1">CHS0354</strain>
    </source>
</reference>
<reference evidence="1" key="2">
    <citation type="journal article" date="2021" name="Genome Biol. Evol.">
        <title>Developing a high-quality reference genome for a parasitic bivalve with doubly uniparental inheritance (Bivalvia: Unionida).</title>
        <authorList>
            <person name="Smith C.H."/>
        </authorList>
    </citation>
    <scope>NUCLEOTIDE SEQUENCE</scope>
    <source>
        <strain evidence="1">CHS0354</strain>
        <tissue evidence="1">Mantle</tissue>
    </source>
</reference>
<keyword evidence="2" id="KW-1185">Reference proteome</keyword>
<accession>A0AAE0VWS9</accession>
<reference evidence="1" key="3">
    <citation type="submission" date="2023-05" db="EMBL/GenBank/DDBJ databases">
        <authorList>
            <person name="Smith C.H."/>
        </authorList>
    </citation>
    <scope>NUCLEOTIDE SEQUENCE</scope>
    <source>
        <strain evidence="1">CHS0354</strain>
        <tissue evidence="1">Mantle</tissue>
    </source>
</reference>
<feature type="non-terminal residue" evidence="1">
    <location>
        <position position="1"/>
    </location>
</feature>
<name>A0AAE0VWS9_9BIVA</name>
<protein>
    <submittedName>
        <fullName evidence="1">Uncharacterized protein</fullName>
    </submittedName>
</protein>
<evidence type="ECO:0000313" key="2">
    <source>
        <dbReference type="Proteomes" id="UP001195483"/>
    </source>
</evidence>
<dbReference type="Proteomes" id="UP001195483">
    <property type="component" value="Unassembled WGS sequence"/>
</dbReference>
<sequence length="330" mass="38054">MAVFQVFTCPPESFTALTDFKFWATVLEERACVRDWTKTKALTWVQKLQTRLDMAKDYPGIALAFFPFLEGVAKQTSDAKTDVSLCLDAATIFRKFSECPEEKEIIGILRDTLKKTRKVYIQTYRQTEVKRQIYKECLMCLKSLIGSKEIVTQLALRVKAKDVGSHFMKALEREQELRTNLNTVSEKYKSATKQEAIRKLQYFLNTWRKRFLGHIAHTFFSTQNKCNPYLETYKKLFKICAEDAVEVIFDCNKGRTDILGTHISTDVGIDVKTLLGFEEKTSSLAPKVKNEVSYADLSTFIKRQVYVVLGYTARGKHELNIKKVLRSCHE</sequence>
<evidence type="ECO:0000313" key="1">
    <source>
        <dbReference type="EMBL" id="KAK3591945.1"/>
    </source>
</evidence>
<comment type="caution">
    <text evidence="1">The sequence shown here is derived from an EMBL/GenBank/DDBJ whole genome shotgun (WGS) entry which is preliminary data.</text>
</comment>
<proteinExistence type="predicted"/>
<gene>
    <name evidence="1" type="ORF">CHS0354_031450</name>
</gene>